<accession>A0A918B119</accession>
<dbReference type="AlphaFoldDB" id="A0A918B119"/>
<keyword evidence="3" id="KW-1185">Reference proteome</keyword>
<reference evidence="2" key="2">
    <citation type="submission" date="2020-09" db="EMBL/GenBank/DDBJ databases">
        <authorList>
            <person name="Sun Q."/>
            <person name="Ohkuma M."/>
        </authorList>
    </citation>
    <scope>NUCLEOTIDE SEQUENCE</scope>
    <source>
        <strain evidence="2">JCM 4335</strain>
    </source>
</reference>
<feature type="region of interest" description="Disordered" evidence="1">
    <location>
        <begin position="1"/>
        <end position="81"/>
    </location>
</feature>
<protein>
    <submittedName>
        <fullName evidence="2">Uncharacterized protein</fullName>
    </submittedName>
</protein>
<reference evidence="2" key="1">
    <citation type="journal article" date="2014" name="Int. J. Syst. Evol. Microbiol.">
        <title>Complete genome sequence of Corynebacterium casei LMG S-19264T (=DSM 44701T), isolated from a smear-ripened cheese.</title>
        <authorList>
            <consortium name="US DOE Joint Genome Institute (JGI-PGF)"/>
            <person name="Walter F."/>
            <person name="Albersmeier A."/>
            <person name="Kalinowski J."/>
            <person name="Ruckert C."/>
        </authorList>
    </citation>
    <scope>NUCLEOTIDE SEQUENCE</scope>
    <source>
        <strain evidence="2">JCM 4335</strain>
    </source>
</reference>
<evidence type="ECO:0000256" key="1">
    <source>
        <dbReference type="SAM" id="MobiDB-lite"/>
    </source>
</evidence>
<evidence type="ECO:0000313" key="2">
    <source>
        <dbReference type="EMBL" id="GGQ12493.1"/>
    </source>
</evidence>
<proteinExistence type="predicted"/>
<evidence type="ECO:0000313" key="3">
    <source>
        <dbReference type="Proteomes" id="UP000654123"/>
    </source>
</evidence>
<gene>
    <name evidence="2" type="ORF">GCM10010249_33920</name>
</gene>
<organism evidence="2 3">
    <name type="scientific">Streptomyces roseolilacinus</name>
    <dbReference type="NCBI Taxonomy" id="66904"/>
    <lineage>
        <taxon>Bacteria</taxon>
        <taxon>Bacillati</taxon>
        <taxon>Actinomycetota</taxon>
        <taxon>Actinomycetes</taxon>
        <taxon>Kitasatosporales</taxon>
        <taxon>Streptomycetaceae</taxon>
        <taxon>Streptomyces</taxon>
    </lineage>
</organism>
<dbReference type="Proteomes" id="UP000654123">
    <property type="component" value="Unassembled WGS sequence"/>
</dbReference>
<sequence length="81" mass="8514">MGEQRGERRQRRQRRGRGEGRADAEGGDGGGGGQDETAQHVDSKVVGNHAGRRRGPAPHLSNAAPAAALRNRKPLPCAPDA</sequence>
<comment type="caution">
    <text evidence="2">The sequence shown here is derived from an EMBL/GenBank/DDBJ whole genome shotgun (WGS) entry which is preliminary data.</text>
</comment>
<name>A0A918B119_9ACTN</name>
<dbReference type="EMBL" id="BMSV01000006">
    <property type="protein sequence ID" value="GGQ12493.1"/>
    <property type="molecule type" value="Genomic_DNA"/>
</dbReference>
<feature type="compositionally biased region" description="Low complexity" evidence="1">
    <location>
        <begin position="57"/>
        <end position="69"/>
    </location>
</feature>